<dbReference type="GO" id="GO:0008757">
    <property type="term" value="F:S-adenosylmethionine-dependent methyltransferase activity"/>
    <property type="evidence" value="ECO:0007669"/>
    <property type="project" value="InterPro"/>
</dbReference>
<reference evidence="5 6" key="1">
    <citation type="submission" date="2019-12" db="EMBL/GenBank/DDBJ databases">
        <authorList>
            <person name="Floudas D."/>
            <person name="Bentzer J."/>
            <person name="Ahren D."/>
            <person name="Johansson T."/>
            <person name="Persson P."/>
            <person name="Tunlid A."/>
        </authorList>
    </citation>
    <scope>NUCLEOTIDE SEQUENCE [LARGE SCALE GENOMIC DNA]</scope>
    <source>
        <strain evidence="5 6">CBS 102.39</strain>
    </source>
</reference>
<evidence type="ECO:0000256" key="1">
    <source>
        <dbReference type="ARBA" id="ARBA00022553"/>
    </source>
</evidence>
<dbReference type="CDD" id="cd02440">
    <property type="entry name" value="AdoMet_MTases"/>
    <property type="match status" value="1"/>
</dbReference>
<gene>
    <name evidence="5" type="ORF">D9613_008747</name>
</gene>
<dbReference type="GO" id="GO:0032259">
    <property type="term" value="P:methylation"/>
    <property type="evidence" value="ECO:0007669"/>
    <property type="project" value="UniProtKB-KW"/>
</dbReference>
<keyword evidence="1" id="KW-0597">Phosphoprotein</keyword>
<dbReference type="Gene3D" id="3.40.50.150">
    <property type="entry name" value="Vaccinia Virus protein VP39"/>
    <property type="match status" value="1"/>
</dbReference>
<keyword evidence="3" id="KW-0808">Transferase</keyword>
<dbReference type="PROSITE" id="PS51585">
    <property type="entry name" value="SAM_MT_TPMT"/>
    <property type="match status" value="1"/>
</dbReference>
<dbReference type="Pfam" id="PF05724">
    <property type="entry name" value="TPMT"/>
    <property type="match status" value="1"/>
</dbReference>
<evidence type="ECO:0000256" key="4">
    <source>
        <dbReference type="ARBA" id="ARBA00022691"/>
    </source>
</evidence>
<dbReference type="PANTHER" id="PTHR32183:SF6">
    <property type="entry name" value="CYSTEINE SULFINATE DESULFINASE_CYSTEINE DESULFURASE AND RELATED ENZYMES"/>
    <property type="match status" value="1"/>
</dbReference>
<accession>A0A8H4VNW8</accession>
<dbReference type="InterPro" id="IPR008854">
    <property type="entry name" value="TPMT"/>
</dbReference>
<organism evidence="5 6">
    <name type="scientific">Agrocybe pediades</name>
    <dbReference type="NCBI Taxonomy" id="84607"/>
    <lineage>
        <taxon>Eukaryota</taxon>
        <taxon>Fungi</taxon>
        <taxon>Dikarya</taxon>
        <taxon>Basidiomycota</taxon>
        <taxon>Agaricomycotina</taxon>
        <taxon>Agaricomycetes</taxon>
        <taxon>Agaricomycetidae</taxon>
        <taxon>Agaricales</taxon>
        <taxon>Agaricineae</taxon>
        <taxon>Strophariaceae</taxon>
        <taxon>Agrocybe</taxon>
    </lineage>
</organism>
<keyword evidence="4" id="KW-0949">S-adenosyl-L-methionine</keyword>
<protein>
    <recommendedName>
        <fullName evidence="7">Thiol methyltransferase 1</fullName>
    </recommendedName>
</protein>
<dbReference type="EMBL" id="JAACJL010000031">
    <property type="protein sequence ID" value="KAF4616903.1"/>
    <property type="molecule type" value="Genomic_DNA"/>
</dbReference>
<comment type="caution">
    <text evidence="5">The sequence shown here is derived from an EMBL/GenBank/DDBJ whole genome shotgun (WGS) entry which is preliminary data.</text>
</comment>
<sequence length="215" mass="24100">MSEPKDIVKADDQSTWELAWQKGVTPWDAGEAQPSLKEVVESSGLDLPRSGRALIPGCGSGYDPIYLSLALGLDCLGLEIADTAIKRATDLINKAKETNPNLKASISNQDFFTFEPSENERFDLIYDHTFFCAIPPSWRKDWGKQMAKLVKPGGYLITIVYPLRPHTETGPPYWIIPEHYEELLSPNFEKVLDKVPAVSSPSHEGKEKILVWKRS</sequence>
<evidence type="ECO:0000313" key="6">
    <source>
        <dbReference type="Proteomes" id="UP000521872"/>
    </source>
</evidence>
<proteinExistence type="predicted"/>
<dbReference type="Proteomes" id="UP000521872">
    <property type="component" value="Unassembled WGS sequence"/>
</dbReference>
<dbReference type="SUPFAM" id="SSF53335">
    <property type="entry name" value="S-adenosyl-L-methionine-dependent methyltransferases"/>
    <property type="match status" value="1"/>
</dbReference>
<evidence type="ECO:0008006" key="7">
    <source>
        <dbReference type="Google" id="ProtNLM"/>
    </source>
</evidence>
<evidence type="ECO:0000313" key="5">
    <source>
        <dbReference type="EMBL" id="KAF4616903.1"/>
    </source>
</evidence>
<dbReference type="AlphaFoldDB" id="A0A8H4VNW8"/>
<name>A0A8H4VNW8_9AGAR</name>
<evidence type="ECO:0000256" key="3">
    <source>
        <dbReference type="ARBA" id="ARBA00022679"/>
    </source>
</evidence>
<dbReference type="InterPro" id="IPR029063">
    <property type="entry name" value="SAM-dependent_MTases_sf"/>
</dbReference>
<keyword evidence="6" id="KW-1185">Reference proteome</keyword>
<keyword evidence="2" id="KW-0489">Methyltransferase</keyword>
<evidence type="ECO:0000256" key="2">
    <source>
        <dbReference type="ARBA" id="ARBA00022603"/>
    </source>
</evidence>
<dbReference type="PANTHER" id="PTHR32183">
    <property type="match status" value="1"/>
</dbReference>